<dbReference type="Pfam" id="PF04690">
    <property type="entry name" value="YABBY"/>
    <property type="match status" value="1"/>
</dbReference>
<comment type="similarity">
    <text evidence="2">Belongs to the YABBY family.</text>
</comment>
<evidence type="ECO:0000256" key="5">
    <source>
        <dbReference type="ARBA" id="ARBA00022833"/>
    </source>
</evidence>
<sequence>MSTQALPDQGICYVHCDFCNSVLVVSVPGNNLVSSSVVPVRCGHCSSLLSVNMEALLQTLPFHDHFQRDNMGSHQENRIESGSPSLSCTMPKGQEEILPAAHSSEKRERVPSAYNKFIKEEIQRIKANNPDISHREAFSAAAKNVSNNRFGLTFLTSINFGLTFDSNKQKEIDEAMGHQSFF</sequence>
<evidence type="ECO:0000313" key="10">
    <source>
        <dbReference type="Proteomes" id="UP000734854"/>
    </source>
</evidence>
<dbReference type="EMBL" id="JACMSC010000010">
    <property type="protein sequence ID" value="KAG6503941.1"/>
    <property type="molecule type" value="Genomic_DNA"/>
</dbReference>
<keyword evidence="5" id="KW-0862">Zinc</keyword>
<accession>A0A8J5GDK2</accession>
<dbReference type="InterPro" id="IPR056776">
    <property type="entry name" value="YABBY_N"/>
</dbReference>
<dbReference type="GO" id="GO:0005634">
    <property type="term" value="C:nucleus"/>
    <property type="evidence" value="ECO:0007669"/>
    <property type="project" value="UniProtKB-SubCell"/>
</dbReference>
<comment type="subcellular location">
    <subcellularLocation>
        <location evidence="1">Nucleus</location>
    </subcellularLocation>
</comment>
<evidence type="ECO:0000256" key="1">
    <source>
        <dbReference type="ARBA" id="ARBA00004123"/>
    </source>
</evidence>
<dbReference type="SUPFAM" id="SSF47095">
    <property type="entry name" value="HMG-box"/>
    <property type="match status" value="1"/>
</dbReference>
<gene>
    <name evidence="9" type="ORF">ZIOFF_036265</name>
</gene>
<dbReference type="GO" id="GO:0010158">
    <property type="term" value="P:abaxial cell fate specification"/>
    <property type="evidence" value="ECO:0007669"/>
    <property type="project" value="TreeGrafter"/>
</dbReference>
<dbReference type="InterPro" id="IPR006780">
    <property type="entry name" value="YABBY"/>
</dbReference>
<dbReference type="PANTHER" id="PTHR31675:SF30">
    <property type="entry name" value="AXIAL REGULATOR YABBY 2-RELATED"/>
    <property type="match status" value="1"/>
</dbReference>
<evidence type="ECO:0000259" key="8">
    <source>
        <dbReference type="Pfam" id="PF24868"/>
    </source>
</evidence>
<feature type="domain" description="YABBY protein C-terminal" evidence="7">
    <location>
        <begin position="103"/>
        <end position="147"/>
    </location>
</feature>
<dbReference type="PANTHER" id="PTHR31675">
    <property type="entry name" value="PROTEIN YABBY 6-RELATED"/>
    <property type="match status" value="1"/>
</dbReference>
<keyword evidence="10" id="KW-1185">Reference proteome</keyword>
<evidence type="ECO:0000313" key="9">
    <source>
        <dbReference type="EMBL" id="KAG6503941.1"/>
    </source>
</evidence>
<protein>
    <recommendedName>
        <fullName evidence="11">YABBY transcription factor</fullName>
    </recommendedName>
</protein>
<evidence type="ECO:0000256" key="4">
    <source>
        <dbReference type="ARBA" id="ARBA00022771"/>
    </source>
</evidence>
<proteinExistence type="inferred from homology"/>
<dbReference type="Pfam" id="PF24868">
    <property type="entry name" value="YABBY_N"/>
    <property type="match status" value="1"/>
</dbReference>
<keyword evidence="6" id="KW-0539">Nucleus</keyword>
<organism evidence="9 10">
    <name type="scientific">Zingiber officinale</name>
    <name type="common">Ginger</name>
    <name type="synonym">Amomum zingiber</name>
    <dbReference type="NCBI Taxonomy" id="94328"/>
    <lineage>
        <taxon>Eukaryota</taxon>
        <taxon>Viridiplantae</taxon>
        <taxon>Streptophyta</taxon>
        <taxon>Embryophyta</taxon>
        <taxon>Tracheophyta</taxon>
        <taxon>Spermatophyta</taxon>
        <taxon>Magnoliopsida</taxon>
        <taxon>Liliopsida</taxon>
        <taxon>Zingiberales</taxon>
        <taxon>Zingiberaceae</taxon>
        <taxon>Zingiber</taxon>
    </lineage>
</organism>
<dbReference type="Proteomes" id="UP000734854">
    <property type="component" value="Unassembled WGS sequence"/>
</dbReference>
<keyword evidence="4" id="KW-0863">Zinc-finger</keyword>
<comment type="caution">
    <text evidence="9">The sequence shown here is derived from an EMBL/GenBank/DDBJ whole genome shotgun (WGS) entry which is preliminary data.</text>
</comment>
<dbReference type="InterPro" id="IPR036910">
    <property type="entry name" value="HMG_box_dom_sf"/>
</dbReference>
<evidence type="ECO:0000256" key="3">
    <source>
        <dbReference type="ARBA" id="ARBA00022723"/>
    </source>
</evidence>
<reference evidence="9 10" key="1">
    <citation type="submission" date="2020-08" db="EMBL/GenBank/DDBJ databases">
        <title>Plant Genome Project.</title>
        <authorList>
            <person name="Zhang R.-G."/>
        </authorList>
    </citation>
    <scope>NUCLEOTIDE SEQUENCE [LARGE SCALE GENOMIC DNA]</scope>
    <source>
        <tissue evidence="9">Rhizome</tissue>
    </source>
</reference>
<dbReference type="InterPro" id="IPR056775">
    <property type="entry name" value="YABBY_C"/>
</dbReference>
<evidence type="ECO:0000256" key="6">
    <source>
        <dbReference type="ARBA" id="ARBA00023242"/>
    </source>
</evidence>
<evidence type="ECO:0000256" key="2">
    <source>
        <dbReference type="ARBA" id="ARBA00010325"/>
    </source>
</evidence>
<evidence type="ECO:0000259" key="7">
    <source>
        <dbReference type="Pfam" id="PF04690"/>
    </source>
</evidence>
<name>A0A8J5GDK2_ZINOF</name>
<feature type="domain" description="YABBY N-terminal" evidence="8">
    <location>
        <begin position="10"/>
        <end position="67"/>
    </location>
</feature>
<keyword evidence="3" id="KW-0479">Metal-binding</keyword>
<evidence type="ECO:0008006" key="11">
    <source>
        <dbReference type="Google" id="ProtNLM"/>
    </source>
</evidence>
<dbReference type="CDD" id="cd00084">
    <property type="entry name" value="HMG-box_SF"/>
    <property type="match status" value="1"/>
</dbReference>
<dbReference type="GO" id="GO:0008270">
    <property type="term" value="F:zinc ion binding"/>
    <property type="evidence" value="ECO:0007669"/>
    <property type="project" value="UniProtKB-KW"/>
</dbReference>
<dbReference type="AlphaFoldDB" id="A0A8J5GDK2"/>